<feature type="compositionally biased region" description="Polar residues" evidence="1">
    <location>
        <begin position="46"/>
        <end position="58"/>
    </location>
</feature>
<evidence type="ECO:0000256" key="1">
    <source>
        <dbReference type="SAM" id="MobiDB-lite"/>
    </source>
</evidence>
<dbReference type="EMBL" id="HBUF01525664">
    <property type="protein sequence ID" value="CAG6750129.1"/>
    <property type="molecule type" value="Transcribed_RNA"/>
</dbReference>
<name>A0A8D8ZN67_9HEMI</name>
<dbReference type="AlphaFoldDB" id="A0A8D8ZN67"/>
<accession>A0A8D8ZN67</accession>
<reference evidence="2" key="1">
    <citation type="submission" date="2021-05" db="EMBL/GenBank/DDBJ databases">
        <authorList>
            <person name="Alioto T."/>
            <person name="Alioto T."/>
            <person name="Gomez Garrido J."/>
        </authorList>
    </citation>
    <scope>NUCLEOTIDE SEQUENCE</scope>
</reference>
<protein>
    <submittedName>
        <fullName evidence="2">Uncharacterized protein</fullName>
    </submittedName>
</protein>
<organism evidence="2">
    <name type="scientific">Cacopsylla melanoneura</name>
    <dbReference type="NCBI Taxonomy" id="428564"/>
    <lineage>
        <taxon>Eukaryota</taxon>
        <taxon>Metazoa</taxon>
        <taxon>Ecdysozoa</taxon>
        <taxon>Arthropoda</taxon>
        <taxon>Hexapoda</taxon>
        <taxon>Insecta</taxon>
        <taxon>Pterygota</taxon>
        <taxon>Neoptera</taxon>
        <taxon>Paraneoptera</taxon>
        <taxon>Hemiptera</taxon>
        <taxon>Sternorrhyncha</taxon>
        <taxon>Psylloidea</taxon>
        <taxon>Psyllidae</taxon>
        <taxon>Psyllinae</taxon>
        <taxon>Cacopsylla</taxon>
    </lineage>
</organism>
<feature type="region of interest" description="Disordered" evidence="1">
    <location>
        <begin position="30"/>
        <end position="58"/>
    </location>
</feature>
<sequence>MSSVCFSPGLLSPLTFHIYSNWFLEPNGRREKKKINKKPDLVPEKSPSSHNPHQTTSPGADFAAVIKLEASGARQNTDGFDKIRYTWYMLIRYVYLILKKN</sequence>
<evidence type="ECO:0000313" key="2">
    <source>
        <dbReference type="EMBL" id="CAG6750129.1"/>
    </source>
</evidence>
<proteinExistence type="predicted"/>